<comment type="function">
    <text evidence="4">Translation factor that promotes translation elongation and termination, particularly upon ribosome stalling at specific amino acid sequence contexts. Binds between the exit (E) and peptidyl (P) site of the ribosome and promotes rescue of stalled ribosome: specifically required for efficient translation of polyproline-containing peptides as well as other motifs that stall the ribosome. Acts as ribosome quality control (RQC) cofactor by joining the RQC complex to facilitate peptidyl transfer during CAT tailing step.</text>
</comment>
<evidence type="ECO:0000256" key="4">
    <source>
        <dbReference type="RuleBase" id="RU362005"/>
    </source>
</evidence>
<dbReference type="InterPro" id="IPR020189">
    <property type="entry name" value="IF5A_C"/>
</dbReference>
<comment type="PTM">
    <text evidence="4">eIF-5A seems to be the only eukaryotic protein to have a hypusine residue which is a post-translational modification of a lysine by the addition of a butylamino group.</text>
</comment>
<organism evidence="6 7">
    <name type="scientific">Stylonychia lemnae</name>
    <name type="common">Ciliate</name>
    <dbReference type="NCBI Taxonomy" id="5949"/>
    <lineage>
        <taxon>Eukaryota</taxon>
        <taxon>Sar</taxon>
        <taxon>Alveolata</taxon>
        <taxon>Ciliophora</taxon>
        <taxon>Intramacronucleata</taxon>
        <taxon>Spirotrichea</taxon>
        <taxon>Stichotrichia</taxon>
        <taxon>Sporadotrichida</taxon>
        <taxon>Oxytrichidae</taxon>
        <taxon>Stylonychinae</taxon>
        <taxon>Stylonychia</taxon>
    </lineage>
</organism>
<reference evidence="6 7" key="1">
    <citation type="submission" date="2014-06" db="EMBL/GenBank/DDBJ databases">
        <authorList>
            <person name="Swart Estienne"/>
        </authorList>
    </citation>
    <scope>NUCLEOTIDE SEQUENCE [LARGE SCALE GENOMIC DNA]</scope>
    <source>
        <strain evidence="6 7">130c</strain>
    </source>
</reference>
<name>A0A078A1A9_STYLE</name>
<dbReference type="GO" id="GO:0003743">
    <property type="term" value="F:translation initiation factor activity"/>
    <property type="evidence" value="ECO:0007669"/>
    <property type="project" value="UniProtKB-KW"/>
</dbReference>
<dbReference type="PANTHER" id="PTHR11673">
    <property type="entry name" value="TRANSLATION INITIATION FACTOR 5A FAMILY MEMBER"/>
    <property type="match status" value="1"/>
</dbReference>
<dbReference type="OrthoDB" id="436535at2759"/>
<dbReference type="InterPro" id="IPR014722">
    <property type="entry name" value="Rib_uL2_dom2"/>
</dbReference>
<gene>
    <name evidence="6" type="primary">Contig3733.g3989</name>
    <name evidence="6" type="ORF">STYLEM_4865</name>
</gene>
<dbReference type="Pfam" id="PF21485">
    <property type="entry name" value="IF5A-like_N"/>
    <property type="match status" value="1"/>
</dbReference>
<dbReference type="AlphaFoldDB" id="A0A078A1A9"/>
<dbReference type="FunFam" id="2.40.50.140:FF:000034">
    <property type="entry name" value="Eukaryotic translation initiation factor 5A"/>
    <property type="match status" value="1"/>
</dbReference>
<dbReference type="Pfam" id="PF01287">
    <property type="entry name" value="eIF-5a"/>
    <property type="match status" value="1"/>
</dbReference>
<sequence>MEDDEYQFETGDAGSGGIEKVSAGSLKKGDLVMIKGHPCKVVSFSTAKTGKHGSAKAMVTGIDIFSSNKYECTFSTGDNVDAPLMKRQEFTLINIEDDGYVSLMNDAGDVKEDLKLPEDEWLKDVADKIREIFTEGKKECLVAVVSAMGNEKIISVKEGKDV</sequence>
<dbReference type="Proteomes" id="UP000039865">
    <property type="component" value="Unassembled WGS sequence"/>
</dbReference>
<keyword evidence="2 4" id="KW-0648">Protein biosynthesis</keyword>
<proteinExistence type="inferred from homology"/>
<dbReference type="NCBIfam" id="TIGR00037">
    <property type="entry name" value="eIF_5A"/>
    <property type="match status" value="1"/>
</dbReference>
<feature type="domain" description="Translation initiation factor 5A C-terminal" evidence="5">
    <location>
        <begin position="84"/>
        <end position="157"/>
    </location>
</feature>
<dbReference type="GO" id="GO:0045905">
    <property type="term" value="P:positive regulation of translational termination"/>
    <property type="evidence" value="ECO:0007669"/>
    <property type="project" value="UniProtKB-UniRule"/>
</dbReference>
<dbReference type="GO" id="GO:0043022">
    <property type="term" value="F:ribosome binding"/>
    <property type="evidence" value="ECO:0007669"/>
    <property type="project" value="UniProtKB-UniRule"/>
</dbReference>
<protein>
    <recommendedName>
        <fullName evidence="4">Eukaryotic translation initiation factor 5A</fullName>
        <shortName evidence="4">eIF-5A</shortName>
    </recommendedName>
</protein>
<keyword evidence="6" id="KW-0396">Initiation factor</keyword>
<dbReference type="InterPro" id="IPR048670">
    <property type="entry name" value="IF5A-like_N"/>
</dbReference>
<keyword evidence="3 4" id="KW-0385">Hypusine</keyword>
<keyword evidence="7" id="KW-1185">Reference proteome</keyword>
<dbReference type="PIRSF" id="PIRSF003025">
    <property type="entry name" value="eIF5A"/>
    <property type="match status" value="1"/>
</dbReference>
<dbReference type="PROSITE" id="PS00302">
    <property type="entry name" value="IF5A_HYPUSINE"/>
    <property type="match status" value="1"/>
</dbReference>
<dbReference type="Gene3D" id="2.30.30.30">
    <property type="match status" value="1"/>
</dbReference>
<dbReference type="OMA" id="AKCHFTA"/>
<dbReference type="InterPro" id="IPR012340">
    <property type="entry name" value="NA-bd_OB-fold"/>
</dbReference>
<evidence type="ECO:0000313" key="6">
    <source>
        <dbReference type="EMBL" id="CDW75870.1"/>
    </source>
</evidence>
<evidence type="ECO:0000256" key="3">
    <source>
        <dbReference type="ARBA" id="ARBA00023071"/>
    </source>
</evidence>
<dbReference type="EMBL" id="CCKQ01004712">
    <property type="protein sequence ID" value="CDW75870.1"/>
    <property type="molecule type" value="Genomic_DNA"/>
</dbReference>
<dbReference type="CDD" id="cd04468">
    <property type="entry name" value="S1_eIF5A"/>
    <property type="match status" value="1"/>
</dbReference>
<dbReference type="SMART" id="SM01376">
    <property type="entry name" value="eIF-5a"/>
    <property type="match status" value="1"/>
</dbReference>
<dbReference type="InParanoid" id="A0A078A1A9"/>
<dbReference type="InterPro" id="IPR001884">
    <property type="entry name" value="IF5A-like"/>
</dbReference>
<dbReference type="SUPFAM" id="SSF50104">
    <property type="entry name" value="Translation proteins SH3-like domain"/>
    <property type="match status" value="1"/>
</dbReference>
<dbReference type="GO" id="GO:0045901">
    <property type="term" value="P:positive regulation of translational elongation"/>
    <property type="evidence" value="ECO:0007669"/>
    <property type="project" value="UniProtKB-UniRule"/>
</dbReference>
<dbReference type="FunCoup" id="A0A078A1A9">
    <property type="interactions" value="239"/>
</dbReference>
<dbReference type="GO" id="GO:0003723">
    <property type="term" value="F:RNA binding"/>
    <property type="evidence" value="ECO:0007669"/>
    <property type="project" value="InterPro"/>
</dbReference>
<accession>A0A078A1A9</accession>
<evidence type="ECO:0000259" key="5">
    <source>
        <dbReference type="SMART" id="SM01376"/>
    </source>
</evidence>
<dbReference type="GO" id="GO:0003746">
    <property type="term" value="F:translation elongation factor activity"/>
    <property type="evidence" value="ECO:0007669"/>
    <property type="project" value="UniProtKB-UniRule"/>
</dbReference>
<dbReference type="SUPFAM" id="SSF50249">
    <property type="entry name" value="Nucleic acid-binding proteins"/>
    <property type="match status" value="1"/>
</dbReference>
<comment type="similarity">
    <text evidence="1 4">Belongs to the eIF-5A family.</text>
</comment>
<dbReference type="InterPro" id="IPR008991">
    <property type="entry name" value="Translation_prot_SH3-like_sf"/>
</dbReference>
<dbReference type="InterPro" id="IPR019769">
    <property type="entry name" value="Trans_elong_IF5A_hypusine_site"/>
</dbReference>
<evidence type="ECO:0000256" key="1">
    <source>
        <dbReference type="ARBA" id="ARBA00006016"/>
    </source>
</evidence>
<evidence type="ECO:0000256" key="2">
    <source>
        <dbReference type="ARBA" id="ARBA00022917"/>
    </source>
</evidence>
<dbReference type="Gene3D" id="2.40.50.140">
    <property type="entry name" value="Nucleic acid-binding proteins"/>
    <property type="match status" value="1"/>
</dbReference>
<evidence type="ECO:0000313" key="7">
    <source>
        <dbReference type="Proteomes" id="UP000039865"/>
    </source>
</evidence>